<dbReference type="Pfam" id="PF01535">
    <property type="entry name" value="PPR"/>
    <property type="match status" value="2"/>
</dbReference>
<proteinExistence type="predicted"/>
<dbReference type="EMBL" id="HBGE01081329">
    <property type="protein sequence ID" value="CAD9171765.1"/>
    <property type="molecule type" value="Transcribed_RNA"/>
</dbReference>
<dbReference type="InterPro" id="IPR011990">
    <property type="entry name" value="TPR-like_helical_dom_sf"/>
</dbReference>
<name>A0A7S1RNM7_ALECA</name>
<dbReference type="NCBIfam" id="TIGR00756">
    <property type="entry name" value="PPR"/>
    <property type="match status" value="6"/>
</dbReference>
<evidence type="ECO:0008006" key="5">
    <source>
        <dbReference type="Google" id="ProtNLM"/>
    </source>
</evidence>
<feature type="repeat" description="PPR" evidence="2">
    <location>
        <begin position="738"/>
        <end position="772"/>
    </location>
</feature>
<feature type="repeat" description="PPR" evidence="2">
    <location>
        <begin position="630"/>
        <end position="664"/>
    </location>
</feature>
<accession>A0A7S1RNM7</accession>
<gene>
    <name evidence="4" type="ORF">ACAT0790_LOCUS48534</name>
</gene>
<evidence type="ECO:0000256" key="1">
    <source>
        <dbReference type="ARBA" id="ARBA00022737"/>
    </source>
</evidence>
<reference evidence="4" key="1">
    <citation type="submission" date="2021-01" db="EMBL/GenBank/DDBJ databases">
        <authorList>
            <person name="Corre E."/>
            <person name="Pelletier E."/>
            <person name="Niang G."/>
            <person name="Scheremetjew M."/>
            <person name="Finn R."/>
            <person name="Kale V."/>
            <person name="Holt S."/>
            <person name="Cochrane G."/>
            <person name="Meng A."/>
            <person name="Brown T."/>
            <person name="Cohen L."/>
        </authorList>
    </citation>
    <scope>NUCLEOTIDE SEQUENCE</scope>
    <source>
        <strain evidence="4">OF101</strain>
    </source>
</reference>
<evidence type="ECO:0000256" key="2">
    <source>
        <dbReference type="PROSITE-ProRule" id="PRU00708"/>
    </source>
</evidence>
<feature type="repeat" description="PPR" evidence="2">
    <location>
        <begin position="809"/>
        <end position="843"/>
    </location>
</feature>
<protein>
    <recommendedName>
        <fullName evidence="5">Pentacotripeptide-repeat region of PRORP domain-containing protein</fullName>
    </recommendedName>
</protein>
<keyword evidence="3" id="KW-0812">Transmembrane</keyword>
<dbReference type="PANTHER" id="PTHR47447">
    <property type="entry name" value="OS03G0856100 PROTEIN"/>
    <property type="match status" value="1"/>
</dbReference>
<feature type="transmembrane region" description="Helical" evidence="3">
    <location>
        <begin position="18"/>
        <end position="37"/>
    </location>
</feature>
<dbReference type="Pfam" id="PF13041">
    <property type="entry name" value="PPR_2"/>
    <property type="match status" value="3"/>
</dbReference>
<dbReference type="Gene3D" id="1.25.40.10">
    <property type="entry name" value="Tetratricopeptide repeat domain"/>
    <property type="match status" value="4"/>
</dbReference>
<keyword evidence="3" id="KW-1133">Transmembrane helix</keyword>
<feature type="repeat" description="PPR" evidence="2">
    <location>
        <begin position="703"/>
        <end position="737"/>
    </location>
</feature>
<evidence type="ECO:0000256" key="3">
    <source>
        <dbReference type="SAM" id="Phobius"/>
    </source>
</evidence>
<organism evidence="4">
    <name type="scientific">Alexandrium catenella</name>
    <name type="common">Red tide dinoflagellate</name>
    <name type="synonym">Gonyaulax catenella</name>
    <dbReference type="NCBI Taxonomy" id="2925"/>
    <lineage>
        <taxon>Eukaryota</taxon>
        <taxon>Sar</taxon>
        <taxon>Alveolata</taxon>
        <taxon>Dinophyceae</taxon>
        <taxon>Gonyaulacales</taxon>
        <taxon>Pyrocystaceae</taxon>
        <taxon>Alexandrium</taxon>
    </lineage>
</organism>
<keyword evidence="3" id="KW-0472">Membrane</keyword>
<evidence type="ECO:0000313" key="4">
    <source>
        <dbReference type="EMBL" id="CAD9171765.1"/>
    </source>
</evidence>
<sequence>MALLAAALEAMLGVQTEIAIFLIALIMHYVLFGSYRVRPKSSKLAKASSLKECPAAVPFKRRAAQSTASPGAEVLAKSARELLRQGASRSAMIEELGAQVRANHAGTVCEALASMLEGLGKNAGVELVAAVREILREHGLAPTARLAELMLKNLLAMRLQNDFHEVLAETEAAHAVTPAIAVLAVRHSVASADLQAALAFVQRFAGPLKASMGATASSAPQQLMQQLLQLSAQQESVPALLDRLAACGLLKGWVLEAAFKECAPRGSNGSAGLLRELEELSRKHGVELPDAARAALVRAAGAAEDALRVFADAAGRGPVGKDLLLAALGASVAHRSSALAEAAVEHLPKTPSPDVASALLRSIAEGPLRGKDADSAILRACEKHLAGVDLLADARTGRLVAEVALRRKRPEVLEQLLRSTTETPRLVGLLKGFATERRLADAEAVFRACPGKTASLYNSLLDACIDCQDMELAERTMAEAVAAGVADVVTYNTIIKKHLQHGHFERARAVIETMRSAGGNFAPNSVTFNELIDATIRSNSEGVWMLIDEMRACGLQPTTVTGSILLKAVQRNSRASDVERTLAFVGELEDAMDEVLLSSVCEACIRACRADLLGAQLRRQRSSRGIQISGAHTFGSVIRAYGFLRDLEGAWDAWTEMRSRRIVPTSITIGCMVEAVVTNGDVDGGYELVASLLQDPQCREQVNAVVFGSVLKGYGRGRNMERLFAVFEEMLARGIEPSVVTFNAMIDACARNAQMDRVPDLLACMRKRHLAPNLITYGTMIKGFAQQGDMPAAFSVMKDLQREPGCKPDEVVYNTLLDGCLLVGLPAEGERVFEEMQKQGVPPSNYTLTVLVKLLGQARQLDRAFALVDGAAQRYRFRLNSHALSALVQACLSAHEPLRAVGVCERAARERQQLEPRACHGLVRALLAAGHRVKAASLLRSSFGVSGCAERSSAGQATDDAILTDCLQALLSAGDRSTARGLLRDVRAARPKARIDPALERRVFEGGH</sequence>
<dbReference type="PROSITE" id="PS51375">
    <property type="entry name" value="PPR"/>
    <property type="match status" value="6"/>
</dbReference>
<keyword evidence="1" id="KW-0677">Repeat</keyword>
<dbReference type="AlphaFoldDB" id="A0A7S1RNM7"/>
<dbReference type="InterPro" id="IPR002885">
    <property type="entry name" value="PPR_rpt"/>
</dbReference>
<feature type="repeat" description="PPR" evidence="2">
    <location>
        <begin position="773"/>
        <end position="808"/>
    </location>
</feature>
<feature type="repeat" description="PPR" evidence="2">
    <location>
        <begin position="487"/>
        <end position="521"/>
    </location>
</feature>
<dbReference type="PANTHER" id="PTHR47447:SF23">
    <property type="entry name" value="PENTACOTRIPEPTIDE-REPEAT REGION OF PRORP DOMAIN-CONTAINING PROTEIN"/>
    <property type="match status" value="1"/>
</dbReference>